<dbReference type="Proteomes" id="UP000003448">
    <property type="component" value="Unassembled WGS sequence"/>
</dbReference>
<gene>
    <name evidence="2" type="ORF">MILUP08_44476</name>
</gene>
<evidence type="ECO:0000256" key="1">
    <source>
        <dbReference type="SAM" id="MobiDB-lite"/>
    </source>
</evidence>
<evidence type="ECO:0000313" key="3">
    <source>
        <dbReference type="Proteomes" id="UP000003448"/>
    </source>
</evidence>
<comment type="caution">
    <text evidence="2">The sequence shown here is derived from an EMBL/GenBank/DDBJ whole genome shotgun (WGS) entry which is preliminary data.</text>
</comment>
<sequence>MRAAEQPPPRRCHPAARSDGESARSARWGPALARRDRQRRTLRFGRQNDHCPPLASWIDNVTGTAGGSHGDSV</sequence>
<dbReference type="EMBL" id="CAIE01000035">
    <property type="protein sequence ID" value="CCH19601.1"/>
    <property type="molecule type" value="Genomic_DNA"/>
</dbReference>
<feature type="region of interest" description="Disordered" evidence="1">
    <location>
        <begin position="1"/>
        <end position="73"/>
    </location>
</feature>
<name>I0L704_9ACTN</name>
<reference evidence="3" key="1">
    <citation type="journal article" date="2012" name="J. Bacteriol.">
        <title>Genome Sequence of Micromonospora lupini Lupac 08, Isolated from Root Nodules of Lupinus angustifolius.</title>
        <authorList>
            <person name="Alonso-Vega P."/>
            <person name="Normand P."/>
            <person name="Bacigalupe R."/>
            <person name="Pujic P."/>
            <person name="Lajus A."/>
            <person name="Vallenet D."/>
            <person name="Carro L."/>
            <person name="Coll P."/>
            <person name="Trujillo M.E."/>
        </authorList>
    </citation>
    <scope>NUCLEOTIDE SEQUENCE [LARGE SCALE GENOMIC DNA]</scope>
    <source>
        <strain evidence="3">Lupac 08</strain>
    </source>
</reference>
<protein>
    <submittedName>
        <fullName evidence="2">Uncharacterized protein</fullName>
    </submittedName>
</protein>
<proteinExistence type="predicted"/>
<feature type="compositionally biased region" description="Gly residues" evidence="1">
    <location>
        <begin position="64"/>
        <end position="73"/>
    </location>
</feature>
<accession>I0L704</accession>
<keyword evidence="3" id="KW-1185">Reference proteome</keyword>
<evidence type="ECO:0000313" key="2">
    <source>
        <dbReference type="EMBL" id="CCH19601.1"/>
    </source>
</evidence>
<dbReference type="AlphaFoldDB" id="I0L704"/>
<organism evidence="2 3">
    <name type="scientific">Micromonospora lupini str. Lupac 08</name>
    <dbReference type="NCBI Taxonomy" id="1150864"/>
    <lineage>
        <taxon>Bacteria</taxon>
        <taxon>Bacillati</taxon>
        <taxon>Actinomycetota</taxon>
        <taxon>Actinomycetes</taxon>
        <taxon>Micromonosporales</taxon>
        <taxon>Micromonosporaceae</taxon>
        <taxon>Micromonospora</taxon>
    </lineage>
</organism>